<keyword evidence="3" id="KW-1185">Reference proteome</keyword>
<protein>
    <submittedName>
        <fullName evidence="1">Uncharacterized protein</fullName>
    </submittedName>
</protein>
<evidence type="ECO:0000313" key="2">
    <source>
        <dbReference type="EMBL" id="GBO46114.1"/>
    </source>
</evidence>
<gene>
    <name evidence="1" type="ORF">AVEN_27134_1</name>
    <name evidence="2" type="ORF">AVEN_63645_1</name>
</gene>
<dbReference type="AlphaFoldDB" id="A0A4Y2X5V4"/>
<dbReference type="EMBL" id="BGPR01069759">
    <property type="protein sequence ID" value="GBO43362.1"/>
    <property type="molecule type" value="Genomic_DNA"/>
</dbReference>
<proteinExistence type="predicted"/>
<sequence>MFYESSCRERDVIPEEKLPGQEPLQVLEQMIVTGSKIRTIGRLLKHLSEELLQRLFVQRPIMADVVLGRHTDSTKHPTLPLLNGPSQVR</sequence>
<evidence type="ECO:0000313" key="3">
    <source>
        <dbReference type="Proteomes" id="UP000499080"/>
    </source>
</evidence>
<organism evidence="1 3">
    <name type="scientific">Araneus ventricosus</name>
    <name type="common">Orbweaver spider</name>
    <name type="synonym">Epeira ventricosa</name>
    <dbReference type="NCBI Taxonomy" id="182803"/>
    <lineage>
        <taxon>Eukaryota</taxon>
        <taxon>Metazoa</taxon>
        <taxon>Ecdysozoa</taxon>
        <taxon>Arthropoda</taxon>
        <taxon>Chelicerata</taxon>
        <taxon>Arachnida</taxon>
        <taxon>Araneae</taxon>
        <taxon>Araneomorphae</taxon>
        <taxon>Entelegynae</taxon>
        <taxon>Araneoidea</taxon>
        <taxon>Araneidae</taxon>
        <taxon>Araneus</taxon>
    </lineage>
</organism>
<evidence type="ECO:0000313" key="1">
    <source>
        <dbReference type="EMBL" id="GBO43362.1"/>
    </source>
</evidence>
<accession>A0A4Y2X5V4</accession>
<name>A0A4Y2X5V4_ARAVE</name>
<comment type="caution">
    <text evidence="1">The sequence shown here is derived from an EMBL/GenBank/DDBJ whole genome shotgun (WGS) entry which is preliminary data.</text>
</comment>
<dbReference type="Proteomes" id="UP000499080">
    <property type="component" value="Unassembled WGS sequence"/>
</dbReference>
<reference evidence="1 3" key="1">
    <citation type="journal article" date="2019" name="Sci. Rep.">
        <title>Orb-weaving spider Araneus ventricosus genome elucidates the spidroin gene catalogue.</title>
        <authorList>
            <person name="Kono N."/>
            <person name="Nakamura H."/>
            <person name="Ohtoshi R."/>
            <person name="Moran D.A.P."/>
            <person name="Shinohara A."/>
            <person name="Yoshida Y."/>
            <person name="Fujiwara M."/>
            <person name="Mori M."/>
            <person name="Tomita M."/>
            <person name="Arakawa K."/>
        </authorList>
    </citation>
    <scope>NUCLEOTIDE SEQUENCE [LARGE SCALE GENOMIC DNA]</scope>
</reference>
<dbReference type="EMBL" id="BGPR01073567">
    <property type="protein sequence ID" value="GBO46114.1"/>
    <property type="molecule type" value="Genomic_DNA"/>
</dbReference>